<dbReference type="PROSITE" id="PS51352">
    <property type="entry name" value="THIOREDOXIN_2"/>
    <property type="match status" value="3"/>
</dbReference>
<organism evidence="5 6">
    <name type="scientific">Daphnia galeata</name>
    <dbReference type="NCBI Taxonomy" id="27404"/>
    <lineage>
        <taxon>Eukaryota</taxon>
        <taxon>Metazoa</taxon>
        <taxon>Ecdysozoa</taxon>
        <taxon>Arthropoda</taxon>
        <taxon>Crustacea</taxon>
        <taxon>Branchiopoda</taxon>
        <taxon>Diplostraca</taxon>
        <taxon>Cladocera</taxon>
        <taxon>Anomopoda</taxon>
        <taxon>Daphniidae</taxon>
        <taxon>Daphnia</taxon>
    </lineage>
</organism>
<feature type="domain" description="Thioredoxin" evidence="4">
    <location>
        <begin position="16"/>
        <end position="144"/>
    </location>
</feature>
<keyword evidence="2 3" id="KW-0732">Signal</keyword>
<gene>
    <name evidence="5" type="ORF">DGAL_LOCUS15861</name>
</gene>
<dbReference type="PANTHER" id="PTHR45672">
    <property type="entry name" value="PROTEIN DISULFIDE-ISOMERASE C17H9.14C-RELATED"/>
    <property type="match status" value="1"/>
</dbReference>
<dbReference type="PRINTS" id="PR00421">
    <property type="entry name" value="THIOREDOXIN"/>
</dbReference>
<feature type="signal peptide" evidence="3">
    <location>
        <begin position="1"/>
        <end position="27"/>
    </location>
</feature>
<dbReference type="InterPro" id="IPR036249">
    <property type="entry name" value="Thioredoxin-like_sf"/>
</dbReference>
<dbReference type="Gene3D" id="3.40.30.10">
    <property type="entry name" value="Glutaredoxin"/>
    <property type="match status" value="3"/>
</dbReference>
<protein>
    <recommendedName>
        <fullName evidence="4">Thioredoxin domain-containing protein</fullName>
    </recommendedName>
</protein>
<evidence type="ECO:0000313" key="6">
    <source>
        <dbReference type="Proteomes" id="UP000789390"/>
    </source>
</evidence>
<feature type="domain" description="Thioredoxin" evidence="4">
    <location>
        <begin position="267"/>
        <end position="393"/>
    </location>
</feature>
<accession>A0A8J2WMS3</accession>
<evidence type="ECO:0000256" key="3">
    <source>
        <dbReference type="SAM" id="SignalP"/>
    </source>
</evidence>
<dbReference type="FunFam" id="3.40.30.10:FF:000625">
    <property type="entry name" value="Protein disulfide isomerase, putative"/>
    <property type="match status" value="1"/>
</dbReference>
<dbReference type="AlphaFoldDB" id="A0A8J2WMS3"/>
<dbReference type="InterPro" id="IPR051063">
    <property type="entry name" value="PDI"/>
</dbReference>
<feature type="chain" id="PRO_5035169596" description="Thioredoxin domain-containing protein" evidence="3">
    <location>
        <begin position="28"/>
        <end position="401"/>
    </location>
</feature>
<proteinExistence type="inferred from homology"/>
<name>A0A8J2WMS3_9CRUS</name>
<dbReference type="EMBL" id="CAKKLH010000323">
    <property type="protein sequence ID" value="CAH0112149.1"/>
    <property type="molecule type" value="Genomic_DNA"/>
</dbReference>
<comment type="caution">
    <text evidence="5">The sequence shown here is derived from an EMBL/GenBank/DDBJ whole genome shotgun (WGS) entry which is preliminary data.</text>
</comment>
<feature type="domain" description="Thioredoxin" evidence="4">
    <location>
        <begin position="146"/>
        <end position="266"/>
    </location>
</feature>
<dbReference type="Pfam" id="PF00085">
    <property type="entry name" value="Thioredoxin"/>
    <property type="match status" value="3"/>
</dbReference>
<dbReference type="InterPro" id="IPR013766">
    <property type="entry name" value="Thioredoxin_domain"/>
</dbReference>
<dbReference type="GO" id="GO:0006457">
    <property type="term" value="P:protein folding"/>
    <property type="evidence" value="ECO:0007669"/>
    <property type="project" value="TreeGrafter"/>
</dbReference>
<keyword evidence="6" id="KW-1185">Reference proteome</keyword>
<evidence type="ECO:0000313" key="5">
    <source>
        <dbReference type="EMBL" id="CAH0112149.1"/>
    </source>
</evidence>
<dbReference type="PROSITE" id="PS00194">
    <property type="entry name" value="THIOREDOXIN_1"/>
    <property type="match status" value="3"/>
</dbReference>
<evidence type="ECO:0000256" key="2">
    <source>
        <dbReference type="ARBA" id="ARBA00022729"/>
    </source>
</evidence>
<dbReference type="OrthoDB" id="71336at2759"/>
<comment type="similarity">
    <text evidence="1">Belongs to the protein disulfide isomerase family.</text>
</comment>
<dbReference type="FunFam" id="3.40.30.10:FF:000398">
    <property type="entry name" value="Thioredoxin domain-containing protein"/>
    <property type="match status" value="1"/>
</dbReference>
<evidence type="ECO:0000259" key="4">
    <source>
        <dbReference type="PROSITE" id="PS51352"/>
    </source>
</evidence>
<sequence length="401" mass="44637">MYFQTSFRAMQCNFFIAVILLMKLVSGNEADSGASQVVKLDSDNFQAELPKSHHFIMFFAPWCGHCERLKPTWAELASTVKSKLNEEVTIAEVDCTTATSLCSQQDVTGYPTLKFFSKGVSESQRYRGPRDLPSLLTFIKETLGLADSTENVVETNNEPVKGAIDLSEDNFHLHVASGEHFVKFFAPWCGHCQKMAGTWDNLAQSVGQETGVSIGKVDCTQFRNLCNEFEVKGYPTLLWIKDGKKVEKYQGSRTHEDLKAFIERMRNGNAETAQDAKTATVTGSTPVVQLVGSNFENGIASGVTFVKFYAPWCGHCKRLSPTWDELATKFVGKTGVKIAKVDCTEGSNRQLCADQKVNGFPTMFLYSNGEKVEEYDGNRSLDDMFSFVAKLINDKQAKDEL</sequence>
<dbReference type="Proteomes" id="UP000789390">
    <property type="component" value="Unassembled WGS sequence"/>
</dbReference>
<dbReference type="InterPro" id="IPR017937">
    <property type="entry name" value="Thioredoxin_CS"/>
</dbReference>
<reference evidence="5" key="1">
    <citation type="submission" date="2021-11" db="EMBL/GenBank/DDBJ databases">
        <authorList>
            <person name="Schell T."/>
        </authorList>
    </citation>
    <scope>NUCLEOTIDE SEQUENCE</scope>
    <source>
        <strain evidence="5">M5</strain>
    </source>
</reference>
<dbReference type="GO" id="GO:0005783">
    <property type="term" value="C:endoplasmic reticulum"/>
    <property type="evidence" value="ECO:0007669"/>
    <property type="project" value="TreeGrafter"/>
</dbReference>
<evidence type="ECO:0000256" key="1">
    <source>
        <dbReference type="ARBA" id="ARBA00006347"/>
    </source>
</evidence>
<dbReference type="GO" id="GO:0003756">
    <property type="term" value="F:protein disulfide isomerase activity"/>
    <property type="evidence" value="ECO:0007669"/>
    <property type="project" value="TreeGrafter"/>
</dbReference>
<dbReference type="PANTHER" id="PTHR45672:SF3">
    <property type="entry name" value="THIOREDOXIN DOMAIN-CONTAINING PROTEIN 5"/>
    <property type="match status" value="1"/>
</dbReference>
<dbReference type="SUPFAM" id="SSF52833">
    <property type="entry name" value="Thioredoxin-like"/>
    <property type="match status" value="3"/>
</dbReference>